<dbReference type="Proteomes" id="UP000593564">
    <property type="component" value="Unassembled WGS sequence"/>
</dbReference>
<dbReference type="GO" id="GO:0002237">
    <property type="term" value="P:response to molecule of bacterial origin"/>
    <property type="evidence" value="ECO:0007669"/>
    <property type="project" value="UniProtKB-ARBA"/>
</dbReference>
<evidence type="ECO:0000256" key="2">
    <source>
        <dbReference type="ARBA" id="ARBA00023015"/>
    </source>
</evidence>
<reference evidence="9" key="1">
    <citation type="journal article" date="2020" name="Nat. Commun.">
        <title>Genome assembly of wild tea tree DASZ reveals pedigree and selection history of tea varieties.</title>
        <authorList>
            <person name="Zhang W."/>
            <person name="Zhang Y."/>
            <person name="Qiu H."/>
            <person name="Guo Y."/>
            <person name="Wan H."/>
            <person name="Zhang X."/>
            <person name="Scossa F."/>
            <person name="Alseekh S."/>
            <person name="Zhang Q."/>
            <person name="Wang P."/>
            <person name="Xu L."/>
            <person name="Schmidt M.H."/>
            <person name="Jia X."/>
            <person name="Li D."/>
            <person name="Zhu A."/>
            <person name="Guo F."/>
            <person name="Chen W."/>
            <person name="Ni D."/>
            <person name="Usadel B."/>
            <person name="Fernie A.R."/>
            <person name="Wen W."/>
        </authorList>
    </citation>
    <scope>NUCLEOTIDE SEQUENCE [LARGE SCALE GENOMIC DNA]</scope>
    <source>
        <strain evidence="9">cv. G240</strain>
    </source>
</reference>
<dbReference type="GO" id="GO:0042742">
    <property type="term" value="P:defense response to bacterium"/>
    <property type="evidence" value="ECO:0007669"/>
    <property type="project" value="UniProtKB-ARBA"/>
</dbReference>
<keyword evidence="9" id="KW-1185">Reference proteome</keyword>
<evidence type="ECO:0000256" key="4">
    <source>
        <dbReference type="ARBA" id="ARBA00023163"/>
    </source>
</evidence>
<proteinExistence type="predicted"/>
<evidence type="ECO:0000256" key="6">
    <source>
        <dbReference type="SAM" id="MobiDB-lite"/>
    </source>
</evidence>
<keyword evidence="3" id="KW-0238">DNA-binding</keyword>
<organism evidence="8 9">
    <name type="scientific">Camellia sinensis</name>
    <name type="common">Tea plant</name>
    <name type="synonym">Thea sinensis</name>
    <dbReference type="NCBI Taxonomy" id="4442"/>
    <lineage>
        <taxon>Eukaryota</taxon>
        <taxon>Viridiplantae</taxon>
        <taxon>Streptophyta</taxon>
        <taxon>Embryophyta</taxon>
        <taxon>Tracheophyta</taxon>
        <taxon>Spermatophyta</taxon>
        <taxon>Magnoliopsida</taxon>
        <taxon>eudicotyledons</taxon>
        <taxon>Gunneridae</taxon>
        <taxon>Pentapetalae</taxon>
        <taxon>asterids</taxon>
        <taxon>Ericales</taxon>
        <taxon>Theaceae</taxon>
        <taxon>Camellia</taxon>
    </lineage>
</organism>
<dbReference type="GO" id="GO:0050832">
    <property type="term" value="P:defense response to fungus"/>
    <property type="evidence" value="ECO:0007669"/>
    <property type="project" value="UniProtKB-ARBA"/>
</dbReference>
<dbReference type="GO" id="GO:0003700">
    <property type="term" value="F:DNA-binding transcription factor activity"/>
    <property type="evidence" value="ECO:0007669"/>
    <property type="project" value="InterPro"/>
</dbReference>
<dbReference type="GO" id="GO:0031347">
    <property type="term" value="P:regulation of defense response"/>
    <property type="evidence" value="ECO:0007669"/>
    <property type="project" value="UniProtKB-ARBA"/>
</dbReference>
<evidence type="ECO:0000313" key="9">
    <source>
        <dbReference type="Proteomes" id="UP000593564"/>
    </source>
</evidence>
<reference evidence="8 9" key="2">
    <citation type="submission" date="2020-07" db="EMBL/GenBank/DDBJ databases">
        <title>Genome assembly of wild tea tree DASZ reveals pedigree and selection history of tea varieties.</title>
        <authorList>
            <person name="Zhang W."/>
        </authorList>
    </citation>
    <scope>NUCLEOTIDE SEQUENCE [LARGE SCALE GENOMIC DNA]</scope>
    <source>
        <strain evidence="9">cv. G240</strain>
        <tissue evidence="8">Leaf</tissue>
    </source>
</reference>
<comment type="subcellular location">
    <subcellularLocation>
        <location evidence="1">Nucleus</location>
    </subcellularLocation>
</comment>
<evidence type="ECO:0000256" key="1">
    <source>
        <dbReference type="ARBA" id="ARBA00004123"/>
    </source>
</evidence>
<keyword evidence="5" id="KW-0539">Nucleus</keyword>
<evidence type="ECO:0000256" key="5">
    <source>
        <dbReference type="ARBA" id="ARBA00023242"/>
    </source>
</evidence>
<protein>
    <recommendedName>
        <fullName evidence="7">WRKY domain-containing protein</fullName>
    </recommendedName>
</protein>
<dbReference type="PROSITE" id="PS50811">
    <property type="entry name" value="WRKY"/>
    <property type="match status" value="1"/>
</dbReference>
<dbReference type="InterPro" id="IPR036576">
    <property type="entry name" value="WRKY_dom_sf"/>
</dbReference>
<dbReference type="EMBL" id="JACBKZ010000013">
    <property type="protein sequence ID" value="KAF5936304.1"/>
    <property type="molecule type" value="Genomic_DNA"/>
</dbReference>
<dbReference type="AlphaFoldDB" id="A0A7J7GAA9"/>
<accession>A0A7J7GAA9</accession>
<dbReference type="InterPro" id="IPR003657">
    <property type="entry name" value="WRKY_dom"/>
</dbReference>
<evidence type="ECO:0000259" key="7">
    <source>
        <dbReference type="PROSITE" id="PS50811"/>
    </source>
</evidence>
<dbReference type="PANTHER" id="PTHR31429:SF76">
    <property type="entry name" value="WRKY FAMILY TRANSCRIPTION FACTOR-RELATED"/>
    <property type="match status" value="1"/>
</dbReference>
<dbReference type="GO" id="GO:0043565">
    <property type="term" value="F:sequence-specific DNA binding"/>
    <property type="evidence" value="ECO:0007669"/>
    <property type="project" value="InterPro"/>
</dbReference>
<dbReference type="SUPFAM" id="SSF118290">
    <property type="entry name" value="WRKY DNA-binding domain"/>
    <property type="match status" value="1"/>
</dbReference>
<dbReference type="Pfam" id="PF03106">
    <property type="entry name" value="WRKY"/>
    <property type="match status" value="1"/>
</dbReference>
<dbReference type="GO" id="GO:0009751">
    <property type="term" value="P:response to salicylic acid"/>
    <property type="evidence" value="ECO:0007669"/>
    <property type="project" value="UniProtKB-ARBA"/>
</dbReference>
<dbReference type="SMART" id="SM00774">
    <property type="entry name" value="WRKY"/>
    <property type="match status" value="1"/>
</dbReference>
<comment type="caution">
    <text evidence="8">The sequence shown here is derived from an EMBL/GenBank/DDBJ whole genome shotgun (WGS) entry which is preliminary data.</text>
</comment>
<dbReference type="FunFam" id="2.20.25.80:FF:000008">
    <property type="entry name" value="WRKY transcription factor 40"/>
    <property type="match status" value="1"/>
</dbReference>
<evidence type="ECO:0000313" key="8">
    <source>
        <dbReference type="EMBL" id="KAF5936304.1"/>
    </source>
</evidence>
<dbReference type="InterPro" id="IPR044810">
    <property type="entry name" value="WRKY_plant"/>
</dbReference>
<keyword evidence="4" id="KW-0804">Transcription</keyword>
<gene>
    <name evidence="8" type="ORF">HYC85_027433</name>
</gene>
<dbReference type="Gene3D" id="2.20.25.80">
    <property type="entry name" value="WRKY domain"/>
    <property type="match status" value="1"/>
</dbReference>
<dbReference type="PANTHER" id="PTHR31429">
    <property type="entry name" value="WRKY TRANSCRIPTION FACTOR 36-RELATED"/>
    <property type="match status" value="1"/>
</dbReference>
<feature type="region of interest" description="Disordered" evidence="6">
    <location>
        <begin position="91"/>
        <end position="130"/>
    </location>
</feature>
<evidence type="ECO:0000256" key="3">
    <source>
        <dbReference type="ARBA" id="ARBA00023125"/>
    </source>
</evidence>
<keyword evidence="2" id="KW-0805">Transcription regulation</keyword>
<sequence>MESRMDYTSLNLNLNINPQDNIDETTNREFQVDMINSETKTPMKKEESVLMEKLNKMSSENKKLTEMLFLICENYNALQGHLVDLMQKNSENNNHQSTKSKKRQCEGGENSGGANNESSSCSDGGSCKRPREIKTSVSRVCVKVDSSDTSLIVKDGYQWRKYGQKVTRDNPSPRAYYKCSYAPSCPVKKKVQRSVQDPSIVVATYEGDHNHIHPCQAEVALGLNQFVSPTMITSESPTTTPNPNPNPMIIDSTQLGLFGNANKSIPEIDLPTFQNLLVEKMANSLTKNHSFTTALAAAISTKILDIEGWENRSIGSYFLTSTSALHTKTELSVEELDRANQEQKSRRRLRISRLKITTGPTNLTVATEITTGLSWTELMKKIILLRLSYYGPKRPITQSRPNLFI</sequence>
<feature type="domain" description="WRKY" evidence="7">
    <location>
        <begin position="148"/>
        <end position="214"/>
    </location>
</feature>
<dbReference type="GO" id="GO:0005634">
    <property type="term" value="C:nucleus"/>
    <property type="evidence" value="ECO:0007669"/>
    <property type="project" value="UniProtKB-SubCell"/>
</dbReference>
<name>A0A7J7GAA9_CAMSI</name>